<organism evidence="1">
    <name type="scientific">marine metagenome</name>
    <dbReference type="NCBI Taxonomy" id="408172"/>
    <lineage>
        <taxon>unclassified sequences</taxon>
        <taxon>metagenomes</taxon>
        <taxon>ecological metagenomes</taxon>
    </lineage>
</organism>
<dbReference type="EMBL" id="UINC01085152">
    <property type="protein sequence ID" value="SVC32430.1"/>
    <property type="molecule type" value="Genomic_DNA"/>
</dbReference>
<feature type="non-terminal residue" evidence="1">
    <location>
        <position position="73"/>
    </location>
</feature>
<protein>
    <submittedName>
        <fullName evidence="1">Uncharacterized protein</fullName>
    </submittedName>
</protein>
<sequence length="73" mass="7369">MAGFYLVACGYVDGYYYSGDWANYVVAGLLAGAAGAGGWGWRAEDVGLTGDPDVDLLAVAAGDEGDGVAVFQA</sequence>
<dbReference type="AlphaFoldDB" id="A0A382L6Z2"/>
<evidence type="ECO:0000313" key="1">
    <source>
        <dbReference type="EMBL" id="SVC32430.1"/>
    </source>
</evidence>
<accession>A0A382L6Z2</accession>
<reference evidence="1" key="1">
    <citation type="submission" date="2018-05" db="EMBL/GenBank/DDBJ databases">
        <authorList>
            <person name="Lanie J.A."/>
            <person name="Ng W.-L."/>
            <person name="Kazmierczak K.M."/>
            <person name="Andrzejewski T.M."/>
            <person name="Davidsen T.M."/>
            <person name="Wayne K.J."/>
            <person name="Tettelin H."/>
            <person name="Glass J.I."/>
            <person name="Rusch D."/>
            <person name="Podicherti R."/>
            <person name="Tsui H.-C.T."/>
            <person name="Winkler M.E."/>
        </authorList>
    </citation>
    <scope>NUCLEOTIDE SEQUENCE</scope>
</reference>
<proteinExistence type="predicted"/>
<gene>
    <name evidence="1" type="ORF">METZ01_LOCUS285284</name>
</gene>
<name>A0A382L6Z2_9ZZZZ</name>